<dbReference type="InterPro" id="IPR025866">
    <property type="entry name" value="PolyA_pol_arg_C_dom"/>
</dbReference>
<dbReference type="Pfam" id="PF01743">
    <property type="entry name" value="PolyA_pol"/>
    <property type="match status" value="1"/>
</dbReference>
<keyword evidence="13" id="KW-0548">Nucleotidyltransferase</keyword>
<dbReference type="GO" id="GO:0005524">
    <property type="term" value="F:ATP binding"/>
    <property type="evidence" value="ECO:0007669"/>
    <property type="project" value="UniProtKB-UniRule"/>
</dbReference>
<accession>A0A840GF35</accession>
<evidence type="ECO:0000259" key="12">
    <source>
        <dbReference type="Pfam" id="PF12627"/>
    </source>
</evidence>
<keyword evidence="14" id="KW-1185">Reference proteome</keyword>
<evidence type="ECO:0000313" key="14">
    <source>
        <dbReference type="Proteomes" id="UP000587070"/>
    </source>
</evidence>
<feature type="region of interest" description="Disordered" evidence="9">
    <location>
        <begin position="424"/>
        <end position="462"/>
    </location>
</feature>
<reference evidence="13 14" key="1">
    <citation type="submission" date="2020-08" db="EMBL/GenBank/DDBJ databases">
        <title>Genome sequencing of Purple Non-Sulfur Bacteria from various extreme environments.</title>
        <authorList>
            <person name="Mayer M."/>
        </authorList>
    </citation>
    <scope>NUCLEOTIDE SEQUENCE [LARGE SCALE GENOMIC DNA]</scope>
    <source>
        <strain evidence="13 14">2761</strain>
    </source>
</reference>
<proteinExistence type="inferred from homology"/>
<dbReference type="GO" id="GO:0003723">
    <property type="term" value="F:RNA binding"/>
    <property type="evidence" value="ECO:0007669"/>
    <property type="project" value="UniProtKB-UniRule"/>
</dbReference>
<dbReference type="Pfam" id="PF12626">
    <property type="entry name" value="PolyA_pol_arg_C"/>
    <property type="match status" value="1"/>
</dbReference>
<comment type="similarity">
    <text evidence="7 8">Belongs to the tRNA nucleotidyltransferase/poly(A) polymerase family.</text>
</comment>
<dbReference type="HAMAP" id="MF_00957">
    <property type="entry name" value="PolyA_pol"/>
    <property type="match status" value="1"/>
</dbReference>
<evidence type="ECO:0000256" key="6">
    <source>
        <dbReference type="ARBA" id="ARBA00023163"/>
    </source>
</evidence>
<dbReference type="GO" id="GO:0006397">
    <property type="term" value="P:mRNA processing"/>
    <property type="evidence" value="ECO:0007669"/>
    <property type="project" value="UniProtKB-KW"/>
</dbReference>
<keyword evidence="3 7" id="KW-0547">Nucleotide-binding</keyword>
<evidence type="ECO:0000256" key="1">
    <source>
        <dbReference type="ARBA" id="ARBA00022664"/>
    </source>
</evidence>
<evidence type="ECO:0000259" key="10">
    <source>
        <dbReference type="Pfam" id="PF01743"/>
    </source>
</evidence>
<evidence type="ECO:0000256" key="2">
    <source>
        <dbReference type="ARBA" id="ARBA00022679"/>
    </source>
</evidence>
<evidence type="ECO:0000256" key="4">
    <source>
        <dbReference type="ARBA" id="ARBA00022840"/>
    </source>
</evidence>
<feature type="domain" description="Polymerase A arginine-rich C-terminal" evidence="11">
    <location>
        <begin position="327"/>
        <end position="442"/>
    </location>
</feature>
<dbReference type="InterPro" id="IPR052191">
    <property type="entry name" value="tRNA_ntf/polyA_polymerase_I"/>
</dbReference>
<dbReference type="PANTHER" id="PTHR43051">
    <property type="entry name" value="POLYNUCLEOTIDE ADENYLYLTRANSFERASE FAMILY PROTEIN"/>
    <property type="match status" value="1"/>
</dbReference>
<dbReference type="InterPro" id="IPR032828">
    <property type="entry name" value="PolyA_RNA-bd"/>
</dbReference>
<dbReference type="GO" id="GO:0043633">
    <property type="term" value="P:polyadenylation-dependent RNA catabolic process"/>
    <property type="evidence" value="ECO:0007669"/>
    <property type="project" value="InterPro"/>
</dbReference>
<keyword evidence="2 7" id="KW-0808">Transferase</keyword>
<gene>
    <name evidence="7" type="primary">pcnB</name>
    <name evidence="13" type="ORF">GGD90_001202</name>
</gene>
<evidence type="ECO:0000256" key="5">
    <source>
        <dbReference type="ARBA" id="ARBA00022884"/>
    </source>
</evidence>
<dbReference type="RefSeq" id="WP_153115342.1">
    <property type="nucleotide sequence ID" value="NZ_JACIGE010000003.1"/>
</dbReference>
<dbReference type="EMBL" id="JACIGE010000003">
    <property type="protein sequence ID" value="MBB4246839.1"/>
    <property type="molecule type" value="Genomic_DNA"/>
</dbReference>
<keyword evidence="5 7" id="KW-0694">RNA-binding</keyword>
<dbReference type="OrthoDB" id="9805698at2"/>
<comment type="caution">
    <text evidence="13">The sequence shown here is derived from an EMBL/GenBank/DDBJ whole genome shotgun (WGS) entry which is preliminary data.</text>
</comment>
<feature type="active site" evidence="7">
    <location>
        <position position="155"/>
    </location>
</feature>
<keyword evidence="6 7" id="KW-0804">Transcription</keyword>
<dbReference type="PANTHER" id="PTHR43051:SF1">
    <property type="entry name" value="POLYNUCLEOTIDE ADENYLYLTRANSFERASE FAMILY PROTEIN"/>
    <property type="match status" value="1"/>
</dbReference>
<evidence type="ECO:0000256" key="9">
    <source>
        <dbReference type="SAM" id="MobiDB-lite"/>
    </source>
</evidence>
<dbReference type="Gene3D" id="3.30.460.10">
    <property type="entry name" value="Beta Polymerase, domain 2"/>
    <property type="match status" value="1"/>
</dbReference>
<sequence length="462" mass="51832">MIRKLIHRVFGPRAATAPTTPARPDDGPALIPAARHGIHRERLSSGARRTVETLQQQGYKAYVVGGAVRDLLADITPKDFDVATNATPEQVRQCFRRSRIIGRRFQIVHVLMGAETIEVATFRGPHDDDTQTDAHGRVLRDNVFGTHAEDAARRDFTVNALYYDPVAETIIDFHHGVADLEQKTLRMIGDPVTRYREDPVRMLRAARLAAKLGLSIDPAARRPIRELAPLIENVPPSRLFDEMLKLLSSGHALRCLTQLRDEGLHHGLLPLLDVVLEQPQGERFVELALDSTDRRVREGKPISPGFLFATLLWQQTVARWQKLQAAGERPIPALFVAMDEVLDTQAESLAITRRIAGDIKEIWALQPRFEQRSGKRPYALLEHQRFRAAWDFLQLRSEAGEIDSEIVSWWEAFMDADGESRAALLQPPRADEVKKRRRRKRKPAGGGSDAATPAAVDAGEAY</sequence>
<dbReference type="AlphaFoldDB" id="A0A840GF35"/>
<comment type="function">
    <text evidence="7">Adds poly(A) tail to the 3' end of many RNAs, which usually targets these RNAs for decay. Plays a significant role in the global control of gene expression, through influencing the rate of transcript degradation, and in the general RNA quality control.</text>
</comment>
<evidence type="ECO:0000256" key="8">
    <source>
        <dbReference type="RuleBase" id="RU003953"/>
    </source>
</evidence>
<dbReference type="SUPFAM" id="SSF81891">
    <property type="entry name" value="Poly A polymerase C-terminal region-like"/>
    <property type="match status" value="1"/>
</dbReference>
<dbReference type="InterPro" id="IPR002646">
    <property type="entry name" value="PolA_pol_head_dom"/>
</dbReference>
<evidence type="ECO:0000256" key="3">
    <source>
        <dbReference type="ARBA" id="ARBA00022741"/>
    </source>
</evidence>
<dbReference type="SUPFAM" id="SSF81301">
    <property type="entry name" value="Nucleotidyltransferase"/>
    <property type="match status" value="1"/>
</dbReference>
<name>A0A840GF35_RHOTE</name>
<dbReference type="Proteomes" id="UP000587070">
    <property type="component" value="Unassembled WGS sequence"/>
</dbReference>
<protein>
    <recommendedName>
        <fullName evidence="7">Poly(A) polymerase I</fullName>
        <shortName evidence="7">PAP I</shortName>
        <ecNumber evidence="7">2.7.7.19</ecNumber>
    </recommendedName>
</protein>
<comment type="catalytic activity">
    <reaction evidence="7">
        <text>RNA(n) + ATP = RNA(n)-3'-adenine ribonucleotide + diphosphate</text>
        <dbReference type="Rhea" id="RHEA:11332"/>
        <dbReference type="Rhea" id="RHEA-COMP:14527"/>
        <dbReference type="Rhea" id="RHEA-COMP:17347"/>
        <dbReference type="ChEBI" id="CHEBI:30616"/>
        <dbReference type="ChEBI" id="CHEBI:33019"/>
        <dbReference type="ChEBI" id="CHEBI:140395"/>
        <dbReference type="ChEBI" id="CHEBI:173115"/>
        <dbReference type="EC" id="2.7.7.19"/>
    </reaction>
</comment>
<dbReference type="GO" id="GO:1990817">
    <property type="term" value="F:poly(A) RNA polymerase activity"/>
    <property type="evidence" value="ECO:0007669"/>
    <property type="project" value="UniProtKB-UniRule"/>
</dbReference>
<feature type="active site" evidence="7">
    <location>
        <position position="79"/>
    </location>
</feature>
<keyword evidence="4 7" id="KW-0067">ATP-binding</keyword>
<evidence type="ECO:0000256" key="7">
    <source>
        <dbReference type="HAMAP-Rule" id="MF_00957"/>
    </source>
</evidence>
<feature type="domain" description="Poly A polymerase head" evidence="10">
    <location>
        <begin position="61"/>
        <end position="186"/>
    </location>
</feature>
<dbReference type="InterPro" id="IPR010206">
    <property type="entry name" value="PolA_pol_I"/>
</dbReference>
<dbReference type="CDD" id="cd05398">
    <property type="entry name" value="NT_ClassII-CCAase"/>
    <property type="match status" value="1"/>
</dbReference>
<dbReference type="Pfam" id="PF12627">
    <property type="entry name" value="PolyA_pol_RNAbd"/>
    <property type="match status" value="1"/>
</dbReference>
<keyword evidence="1 7" id="KW-0507">mRNA processing</keyword>
<dbReference type="InterPro" id="IPR043519">
    <property type="entry name" value="NT_sf"/>
</dbReference>
<feature type="domain" description="tRNA nucleotidyltransferase/poly(A) polymerase RNA and SrmB- binding" evidence="12">
    <location>
        <begin position="213"/>
        <end position="273"/>
    </location>
</feature>
<dbReference type="Gene3D" id="1.10.3090.10">
    <property type="entry name" value="cca-adding enzyme, domain 2"/>
    <property type="match status" value="1"/>
</dbReference>
<organism evidence="13 14">
    <name type="scientific">Rhodocyclus tenuis</name>
    <name type="common">Rhodospirillum tenue</name>
    <dbReference type="NCBI Taxonomy" id="1066"/>
    <lineage>
        <taxon>Bacteria</taxon>
        <taxon>Pseudomonadati</taxon>
        <taxon>Pseudomonadota</taxon>
        <taxon>Betaproteobacteria</taxon>
        <taxon>Rhodocyclales</taxon>
        <taxon>Rhodocyclaceae</taxon>
        <taxon>Rhodocyclus</taxon>
    </lineage>
</organism>
<evidence type="ECO:0000313" key="13">
    <source>
        <dbReference type="EMBL" id="MBB4246839.1"/>
    </source>
</evidence>
<dbReference type="NCBIfam" id="TIGR01942">
    <property type="entry name" value="pcnB"/>
    <property type="match status" value="1"/>
</dbReference>
<feature type="active site" evidence="7">
    <location>
        <position position="81"/>
    </location>
</feature>
<evidence type="ECO:0000259" key="11">
    <source>
        <dbReference type="Pfam" id="PF12626"/>
    </source>
</evidence>
<dbReference type="EC" id="2.7.7.19" evidence="7"/>